<evidence type="ECO:0000259" key="1">
    <source>
        <dbReference type="Pfam" id="PF07726"/>
    </source>
</evidence>
<dbReference type="AlphaFoldDB" id="A0AAE3II82"/>
<name>A0AAE3II82_9FIRM</name>
<dbReference type="Pfam" id="PF07726">
    <property type="entry name" value="AAA_3"/>
    <property type="match status" value="1"/>
</dbReference>
<reference evidence="3 4" key="1">
    <citation type="journal article" date="2021" name="ISME Commun">
        <title>Automated analysis of genomic sequences facilitates high-throughput and comprehensive description of bacteria.</title>
        <authorList>
            <person name="Hitch T.C.A."/>
        </authorList>
    </citation>
    <scope>NUCLEOTIDE SEQUENCE [LARGE SCALE GENOMIC DNA]</scope>
    <source>
        <strain evidence="3 4">Sanger_31</strain>
    </source>
</reference>
<evidence type="ECO:0000313" key="4">
    <source>
        <dbReference type="Proteomes" id="UP001208131"/>
    </source>
</evidence>
<evidence type="ECO:0000313" key="3">
    <source>
        <dbReference type="EMBL" id="MCU6704792.1"/>
    </source>
</evidence>
<dbReference type="Gene3D" id="3.40.50.300">
    <property type="entry name" value="P-loop containing nucleotide triphosphate hydrolases"/>
    <property type="match status" value="1"/>
</dbReference>
<dbReference type="InterPro" id="IPR011703">
    <property type="entry name" value="ATPase_AAA-3"/>
</dbReference>
<organism evidence="3 4">
    <name type="scientific">Hominimerdicola aceti</name>
    <dbReference type="NCBI Taxonomy" id="2981726"/>
    <lineage>
        <taxon>Bacteria</taxon>
        <taxon>Bacillati</taxon>
        <taxon>Bacillota</taxon>
        <taxon>Clostridia</taxon>
        <taxon>Eubacteriales</taxon>
        <taxon>Oscillospiraceae</taxon>
        <taxon>Hominimerdicola</taxon>
    </lineage>
</organism>
<dbReference type="GO" id="GO:0005524">
    <property type="term" value="F:ATP binding"/>
    <property type="evidence" value="ECO:0007669"/>
    <property type="project" value="InterPro"/>
</dbReference>
<dbReference type="Pfam" id="PF17863">
    <property type="entry name" value="AAA_lid_2"/>
    <property type="match status" value="1"/>
</dbReference>
<proteinExistence type="predicted"/>
<evidence type="ECO:0000259" key="2">
    <source>
        <dbReference type="Pfam" id="PF17863"/>
    </source>
</evidence>
<dbReference type="Proteomes" id="UP001208131">
    <property type="component" value="Unassembled WGS sequence"/>
</dbReference>
<dbReference type="PIRSF" id="PIRSF002849">
    <property type="entry name" value="AAA_ATPase_chaperone_MoxR_prd"/>
    <property type="match status" value="1"/>
</dbReference>
<gene>
    <name evidence="3" type="ORF">OCV57_02470</name>
</gene>
<dbReference type="PANTHER" id="PTHR42759:SF5">
    <property type="entry name" value="METHANOL DEHYDROGENASE REGULATOR"/>
    <property type="match status" value="1"/>
</dbReference>
<dbReference type="InterPro" id="IPR050764">
    <property type="entry name" value="CbbQ/NirQ/NorQ/GpvN"/>
</dbReference>
<protein>
    <submittedName>
        <fullName evidence="3">MoxR family ATPase</fullName>
    </submittedName>
</protein>
<dbReference type="InterPro" id="IPR041628">
    <property type="entry name" value="ChlI/MoxR_AAA_lid"/>
</dbReference>
<dbReference type="InterPro" id="IPR027417">
    <property type="entry name" value="P-loop_NTPase"/>
</dbReference>
<comment type="caution">
    <text evidence="3">The sequence shown here is derived from an EMBL/GenBank/DDBJ whole genome shotgun (WGS) entry which is preliminary data.</text>
</comment>
<feature type="domain" description="ATPase AAA-3" evidence="1">
    <location>
        <begin position="46"/>
        <end position="175"/>
    </location>
</feature>
<keyword evidence="4" id="KW-1185">Reference proteome</keyword>
<feature type="domain" description="ChlI/MoxR AAA lid" evidence="2">
    <location>
        <begin position="240"/>
        <end position="308"/>
    </location>
</feature>
<dbReference type="GO" id="GO:0016887">
    <property type="term" value="F:ATP hydrolysis activity"/>
    <property type="evidence" value="ECO:0007669"/>
    <property type="project" value="InterPro"/>
</dbReference>
<accession>A0AAE3II82</accession>
<dbReference type="EMBL" id="JAOQJZ010000002">
    <property type="protein sequence ID" value="MCU6704792.1"/>
    <property type="molecule type" value="Genomic_DNA"/>
</dbReference>
<dbReference type="SUPFAM" id="SSF52540">
    <property type="entry name" value="P-loop containing nucleoside triphosphate hydrolases"/>
    <property type="match status" value="1"/>
</dbReference>
<dbReference type="PANTHER" id="PTHR42759">
    <property type="entry name" value="MOXR FAMILY PROTEIN"/>
    <property type="match status" value="1"/>
</dbReference>
<sequence>MNNSLTEEQVKVLNMSQSVINEVRKVIIGKDEIIIKVLLSILAGGHILIEDIPGVGKTTLAVALSKALSLDYKRLQFTPDVLPTDVTGFTILNKETHKFEYKQGAALTNLFLADEINRTSSKTQSALLEVMEEGKVTVDGITHKMPDPYIVIATQNPVGSIGTQMLPESQMDRFIVRLTMGYPNLESEVAMLKSKQNLVPVDNVRPVVSAEDILHARKVVENIYVSDQVFQYIVMLANVTRNNEYIKLGLSPRGTIALLRMTKATALLKGRDYVIPDDVIYSFKDVVLHRLVFSSKAKINGFTGEQILKGVISSVQVPRVSK</sequence>
<dbReference type="Gene3D" id="1.10.8.80">
    <property type="entry name" value="Magnesium chelatase subunit I, C-Terminal domain"/>
    <property type="match status" value="1"/>
</dbReference>
<dbReference type="RefSeq" id="WP_117958214.1">
    <property type="nucleotide sequence ID" value="NZ_JAOQJZ010000002.1"/>
</dbReference>